<dbReference type="InterPro" id="IPR058031">
    <property type="entry name" value="AAA_lid_NorR"/>
</dbReference>
<dbReference type="EMBL" id="PDSH01000016">
    <property type="protein sequence ID" value="PIE24568.1"/>
    <property type="molecule type" value="Genomic_DNA"/>
</dbReference>
<dbReference type="InterPro" id="IPR025943">
    <property type="entry name" value="Sigma_54_int_dom_ATP-bd_2"/>
</dbReference>
<dbReference type="InterPro" id="IPR025662">
    <property type="entry name" value="Sigma_54_int_dom_ATP-bd_1"/>
</dbReference>
<proteinExistence type="predicted"/>
<dbReference type="FunFam" id="3.40.50.300:FF:000006">
    <property type="entry name" value="DNA-binding transcriptional regulator NtrC"/>
    <property type="match status" value="1"/>
</dbReference>
<dbReference type="Pfam" id="PF02954">
    <property type="entry name" value="HTH_8"/>
    <property type="match status" value="1"/>
</dbReference>
<dbReference type="PROSITE" id="PS00688">
    <property type="entry name" value="SIGMA54_INTERACT_3"/>
    <property type="match status" value="1"/>
</dbReference>
<keyword evidence="5" id="KW-0804">Transcription</keyword>
<evidence type="ECO:0000256" key="3">
    <source>
        <dbReference type="ARBA" id="ARBA00023015"/>
    </source>
</evidence>
<dbReference type="Pfam" id="PF06490">
    <property type="entry name" value="FleQ"/>
    <property type="match status" value="1"/>
</dbReference>
<evidence type="ECO:0000256" key="2">
    <source>
        <dbReference type="ARBA" id="ARBA00022840"/>
    </source>
</evidence>
<keyword evidence="1" id="KW-0547">Nucleotide-binding</keyword>
<dbReference type="InterPro" id="IPR011006">
    <property type="entry name" value="CheY-like_superfamily"/>
</dbReference>
<dbReference type="GO" id="GO:0006355">
    <property type="term" value="P:regulation of DNA-templated transcription"/>
    <property type="evidence" value="ECO:0007669"/>
    <property type="project" value="InterPro"/>
</dbReference>
<evidence type="ECO:0000313" key="7">
    <source>
        <dbReference type="EMBL" id="PIE24568.1"/>
    </source>
</evidence>
<evidence type="ECO:0000259" key="6">
    <source>
        <dbReference type="PROSITE" id="PS50045"/>
    </source>
</evidence>
<keyword evidence="4" id="KW-0238">DNA-binding</keyword>
<evidence type="ECO:0000256" key="4">
    <source>
        <dbReference type="ARBA" id="ARBA00023125"/>
    </source>
</evidence>
<dbReference type="Gene3D" id="1.10.10.60">
    <property type="entry name" value="Homeodomain-like"/>
    <property type="match status" value="1"/>
</dbReference>
<organism evidence="7 8">
    <name type="scientific">Neptuniibacter caesariensis</name>
    <dbReference type="NCBI Taxonomy" id="207954"/>
    <lineage>
        <taxon>Bacteria</taxon>
        <taxon>Pseudomonadati</taxon>
        <taxon>Pseudomonadota</taxon>
        <taxon>Gammaproteobacteria</taxon>
        <taxon>Oceanospirillales</taxon>
        <taxon>Oceanospirillaceae</taxon>
        <taxon>Neptuniibacter</taxon>
    </lineage>
</organism>
<dbReference type="InterPro" id="IPR025944">
    <property type="entry name" value="Sigma_54_int_dom_CS"/>
</dbReference>
<comment type="caution">
    <text evidence="7">The sequence shown here is derived from an EMBL/GenBank/DDBJ whole genome shotgun (WGS) entry which is preliminary data.</text>
</comment>
<dbReference type="PROSITE" id="PS00676">
    <property type="entry name" value="SIGMA54_INTERACT_2"/>
    <property type="match status" value="1"/>
</dbReference>
<dbReference type="PROSITE" id="PS50045">
    <property type="entry name" value="SIGMA54_INTERACT_4"/>
    <property type="match status" value="1"/>
</dbReference>
<dbReference type="GO" id="GO:0005524">
    <property type="term" value="F:ATP binding"/>
    <property type="evidence" value="ECO:0007669"/>
    <property type="project" value="UniProtKB-KW"/>
</dbReference>
<dbReference type="Proteomes" id="UP000243469">
    <property type="component" value="Unassembled WGS sequence"/>
</dbReference>
<keyword evidence="2" id="KW-0067">ATP-binding</keyword>
<name>A0A2G6JMC0_NEPCE</name>
<dbReference type="InterPro" id="IPR009057">
    <property type="entry name" value="Homeodomain-like_sf"/>
</dbReference>
<dbReference type="InterPro" id="IPR027417">
    <property type="entry name" value="P-loop_NTPase"/>
</dbReference>
<dbReference type="STRING" id="207954.MED92_17047"/>
<dbReference type="CDD" id="cd00009">
    <property type="entry name" value="AAA"/>
    <property type="match status" value="1"/>
</dbReference>
<protein>
    <submittedName>
        <fullName evidence="7">Sigma-54-dependent Fis family transcriptional regulator</fullName>
    </submittedName>
</protein>
<dbReference type="Gene3D" id="1.10.8.60">
    <property type="match status" value="1"/>
</dbReference>
<dbReference type="SUPFAM" id="SSF52540">
    <property type="entry name" value="P-loop containing nucleoside triphosphate hydrolases"/>
    <property type="match status" value="1"/>
</dbReference>
<dbReference type="GO" id="GO:0043565">
    <property type="term" value="F:sequence-specific DNA binding"/>
    <property type="evidence" value="ECO:0007669"/>
    <property type="project" value="InterPro"/>
</dbReference>
<dbReference type="PRINTS" id="PR01590">
    <property type="entry name" value="HTHFIS"/>
</dbReference>
<dbReference type="AlphaFoldDB" id="A0A2G6JMC0"/>
<dbReference type="PANTHER" id="PTHR32071:SF117">
    <property type="entry name" value="PTS-DEPENDENT DIHYDROXYACETONE KINASE OPERON REGULATORY PROTEIN-RELATED"/>
    <property type="match status" value="1"/>
</dbReference>
<gene>
    <name evidence="7" type="ORF">CSA60_03215</name>
</gene>
<dbReference type="PANTHER" id="PTHR32071">
    <property type="entry name" value="TRANSCRIPTIONAL REGULATORY PROTEIN"/>
    <property type="match status" value="1"/>
</dbReference>
<sequence>MPSVLVIDDDLSRRDFLQSALSFFDQDVQFFGLVGWLQSTDELVAPEAVKLVLLAQSQLPISLEKLLRDLQGKMPYAGVVTLGGWDEVLDLPDELKASLIGELSVPFSYQQLLDSLHRAQLRSRWMQSGLESSVLSSQFDNLVGHSPSMLKVRVAMAQVAGRDVNVLITGESGTGKEVVARNLHEHSFRKAGPFVPINCGAIPADLLESELFGHEKGAFTGAISSRPGRFELAQGGTLFLDEIGDMPLPMQVKLLRVLQERKFERIGGTKTLDAEIRVIAATHKDLESMIETGEFREDLYYRLNVFPIEMPPLRDRVDDLSVLLDELQSRLVLQGLDKVHFQPSAIQSLQKHPWPGNVRELSNLLERLAILYPNGVIGVSELPARFQHIPEPDPERYQQDETGGGSTVADFMPDCTALDVLPDEGVDLKLRLEDIEKSLIEQAVSRCDGVVARAADTLNIRRTTLVEKMRKYGMQRK</sequence>
<accession>A0A2G6JMC0</accession>
<feature type="domain" description="Sigma-54 factor interaction" evidence="6">
    <location>
        <begin position="142"/>
        <end position="370"/>
    </location>
</feature>
<dbReference type="SMART" id="SM00382">
    <property type="entry name" value="AAA"/>
    <property type="match status" value="1"/>
</dbReference>
<dbReference type="SUPFAM" id="SSF46689">
    <property type="entry name" value="Homeodomain-like"/>
    <property type="match status" value="1"/>
</dbReference>
<dbReference type="SUPFAM" id="SSF52172">
    <property type="entry name" value="CheY-like"/>
    <property type="match status" value="1"/>
</dbReference>
<reference evidence="7 8" key="1">
    <citation type="submission" date="2017-10" db="EMBL/GenBank/DDBJ databases">
        <title>Novel microbial diversity and functional potential in the marine mammal oral microbiome.</title>
        <authorList>
            <person name="Dudek N.K."/>
            <person name="Sun C.L."/>
            <person name="Burstein D."/>
            <person name="Kantor R.S."/>
            <person name="Aliaga Goltsman D.S."/>
            <person name="Bik E.M."/>
            <person name="Thomas B.C."/>
            <person name="Banfield J.F."/>
            <person name="Relman D.A."/>
        </authorList>
    </citation>
    <scope>NUCLEOTIDE SEQUENCE [LARGE SCALE GENOMIC DNA]</scope>
    <source>
        <strain evidence="7">DOLJORAL78_47_21</strain>
    </source>
</reference>
<evidence type="ECO:0000256" key="1">
    <source>
        <dbReference type="ARBA" id="ARBA00022741"/>
    </source>
</evidence>
<dbReference type="InterPro" id="IPR010518">
    <property type="entry name" value="FleQ"/>
</dbReference>
<dbReference type="InterPro" id="IPR003593">
    <property type="entry name" value="AAA+_ATPase"/>
</dbReference>
<keyword evidence="3" id="KW-0805">Transcription regulation</keyword>
<dbReference type="Pfam" id="PF25601">
    <property type="entry name" value="AAA_lid_14"/>
    <property type="match status" value="1"/>
</dbReference>
<dbReference type="PROSITE" id="PS00675">
    <property type="entry name" value="SIGMA54_INTERACT_1"/>
    <property type="match status" value="1"/>
</dbReference>
<dbReference type="Pfam" id="PF00158">
    <property type="entry name" value="Sigma54_activat"/>
    <property type="match status" value="1"/>
</dbReference>
<dbReference type="Gene3D" id="3.40.50.300">
    <property type="entry name" value="P-loop containing nucleotide triphosphate hydrolases"/>
    <property type="match status" value="1"/>
</dbReference>
<dbReference type="InterPro" id="IPR002078">
    <property type="entry name" value="Sigma_54_int"/>
</dbReference>
<evidence type="ECO:0000256" key="5">
    <source>
        <dbReference type="ARBA" id="ARBA00023163"/>
    </source>
</evidence>
<dbReference type="Gene3D" id="3.40.50.2300">
    <property type="match status" value="1"/>
</dbReference>
<evidence type="ECO:0000313" key="8">
    <source>
        <dbReference type="Proteomes" id="UP000243469"/>
    </source>
</evidence>
<dbReference type="InterPro" id="IPR002197">
    <property type="entry name" value="HTH_Fis"/>
</dbReference>